<dbReference type="SUPFAM" id="SSF109635">
    <property type="entry name" value="DnaK suppressor protein DksA, alpha-hairpin domain"/>
    <property type="match status" value="1"/>
</dbReference>
<dbReference type="EMBL" id="SLWM01000008">
    <property type="protein sequence ID" value="TCO20965.1"/>
    <property type="molecule type" value="Genomic_DNA"/>
</dbReference>
<evidence type="ECO:0000259" key="5">
    <source>
        <dbReference type="Pfam" id="PF01258"/>
    </source>
</evidence>
<proteinExistence type="predicted"/>
<dbReference type="InterPro" id="IPR037187">
    <property type="entry name" value="DnaK_N"/>
</dbReference>
<feature type="domain" description="Zinc finger DksA/TraR C4-type" evidence="5">
    <location>
        <begin position="116"/>
        <end position="146"/>
    </location>
</feature>
<sequence length="147" mass="16074">MTVRLSSGTTLAQNWSADLPWGETRNAEQVWRMDEQVQDVQDVLAAERETTAERLAALERDLEGIVEAGRLVATDDEHDPEGSTIAFERSQTGAFIEDARKHLAALDSALERIAAGDYGICEKCAQPIAAERLMVRPTAKTCISCAV</sequence>
<comment type="caution">
    <text evidence="6">The sequence shown here is derived from an EMBL/GenBank/DDBJ whole genome shotgun (WGS) entry which is preliminary data.</text>
</comment>
<dbReference type="InterPro" id="IPR000962">
    <property type="entry name" value="Znf_DskA_TraR"/>
</dbReference>
<evidence type="ECO:0000256" key="2">
    <source>
        <dbReference type="ARBA" id="ARBA00022771"/>
    </source>
</evidence>
<dbReference type="Gene3D" id="1.20.120.910">
    <property type="entry name" value="DksA, coiled-coil domain"/>
    <property type="match status" value="1"/>
</dbReference>
<dbReference type="InterPro" id="IPR020458">
    <property type="entry name" value="Znf_DskA_TraR_CS"/>
</dbReference>
<organism evidence="6 7">
    <name type="scientific">Kribbella orskensis</name>
    <dbReference type="NCBI Taxonomy" id="2512216"/>
    <lineage>
        <taxon>Bacteria</taxon>
        <taxon>Bacillati</taxon>
        <taxon>Actinomycetota</taxon>
        <taxon>Actinomycetes</taxon>
        <taxon>Propionibacteriales</taxon>
        <taxon>Kribbellaceae</taxon>
        <taxon>Kribbella</taxon>
    </lineage>
</organism>
<gene>
    <name evidence="6" type="ORF">EV644_108179</name>
</gene>
<protein>
    <submittedName>
        <fullName evidence="6">TraR/DksA family transcriptional regulator</fullName>
    </submittedName>
</protein>
<keyword evidence="1" id="KW-0479">Metal-binding</keyword>
<evidence type="ECO:0000313" key="7">
    <source>
        <dbReference type="Proteomes" id="UP000295818"/>
    </source>
</evidence>
<evidence type="ECO:0000313" key="6">
    <source>
        <dbReference type="EMBL" id="TCO20965.1"/>
    </source>
</evidence>
<keyword evidence="3" id="KW-0862">Zinc</keyword>
<evidence type="ECO:0000256" key="4">
    <source>
        <dbReference type="PROSITE-ProRule" id="PRU00510"/>
    </source>
</evidence>
<dbReference type="Pfam" id="PF01258">
    <property type="entry name" value="zf-dskA_traR"/>
    <property type="match status" value="1"/>
</dbReference>
<accession>A0ABY2BI84</accession>
<keyword evidence="2" id="KW-0863">Zinc-finger</keyword>
<dbReference type="PROSITE" id="PS01102">
    <property type="entry name" value="ZF_DKSA_1"/>
    <property type="match status" value="1"/>
</dbReference>
<reference evidence="6 7" key="1">
    <citation type="journal article" date="2015" name="Stand. Genomic Sci.">
        <title>Genomic Encyclopedia of Bacterial and Archaeal Type Strains, Phase III: the genomes of soil and plant-associated and newly described type strains.</title>
        <authorList>
            <person name="Whitman W.B."/>
            <person name="Woyke T."/>
            <person name="Klenk H.P."/>
            <person name="Zhou Y."/>
            <person name="Lilburn T.G."/>
            <person name="Beck B.J."/>
            <person name="De Vos P."/>
            <person name="Vandamme P."/>
            <person name="Eisen J.A."/>
            <person name="Garrity G."/>
            <person name="Hugenholtz P."/>
            <person name="Kyrpides N.C."/>
        </authorList>
    </citation>
    <scope>NUCLEOTIDE SEQUENCE [LARGE SCALE GENOMIC DNA]</scope>
    <source>
        <strain evidence="6 7">VKM Ac-2538</strain>
    </source>
</reference>
<name>A0ABY2BI84_9ACTN</name>
<dbReference type="PROSITE" id="PS51128">
    <property type="entry name" value="ZF_DKSA_2"/>
    <property type="match status" value="1"/>
</dbReference>
<evidence type="ECO:0000256" key="3">
    <source>
        <dbReference type="ARBA" id="ARBA00022833"/>
    </source>
</evidence>
<dbReference type="SUPFAM" id="SSF57716">
    <property type="entry name" value="Glucocorticoid receptor-like (DNA-binding domain)"/>
    <property type="match status" value="1"/>
</dbReference>
<feature type="zinc finger region" description="dksA C4-type" evidence="4">
    <location>
        <begin position="121"/>
        <end position="145"/>
    </location>
</feature>
<evidence type="ECO:0000256" key="1">
    <source>
        <dbReference type="ARBA" id="ARBA00022723"/>
    </source>
</evidence>
<dbReference type="Proteomes" id="UP000295818">
    <property type="component" value="Unassembled WGS sequence"/>
</dbReference>
<keyword evidence="7" id="KW-1185">Reference proteome</keyword>
<dbReference type="PANTHER" id="PTHR33823:SF2">
    <property type="entry name" value="RNA POLYMERASE-BINDING TRANSCRIPTION FACTOR DKSA"/>
    <property type="match status" value="1"/>
</dbReference>
<dbReference type="PANTHER" id="PTHR33823">
    <property type="entry name" value="RNA POLYMERASE-BINDING TRANSCRIPTION FACTOR DKSA-RELATED"/>
    <property type="match status" value="1"/>
</dbReference>